<dbReference type="SUPFAM" id="SSF64167">
    <property type="entry name" value="SurE-like"/>
    <property type="match status" value="1"/>
</dbReference>
<dbReference type="RefSeq" id="WP_230272396.1">
    <property type="nucleotide sequence ID" value="NZ_JAJKFW010000012.1"/>
</dbReference>
<keyword evidence="4" id="KW-0479">Metal-binding</keyword>
<accession>A0ABS8NEE0</accession>
<feature type="compositionally biased region" description="Polar residues" evidence="6">
    <location>
        <begin position="232"/>
        <end position="256"/>
    </location>
</feature>
<dbReference type="PANTHER" id="PTHR30457">
    <property type="entry name" value="5'-NUCLEOTIDASE SURE"/>
    <property type="match status" value="1"/>
</dbReference>
<gene>
    <name evidence="8" type="primary">surE</name>
    <name evidence="8" type="ORF">LOC71_06440</name>
</gene>
<dbReference type="InterPro" id="IPR002828">
    <property type="entry name" value="SurE-like_Pase/nucleotidase"/>
</dbReference>
<evidence type="ECO:0000256" key="4">
    <source>
        <dbReference type="ARBA" id="ARBA00022723"/>
    </source>
</evidence>
<dbReference type="NCBIfam" id="NF001493">
    <property type="entry name" value="PRK00346.2-3"/>
    <property type="match status" value="1"/>
</dbReference>
<keyword evidence="9" id="KW-1185">Reference proteome</keyword>
<proteinExistence type="inferred from homology"/>
<dbReference type="InterPro" id="IPR030048">
    <property type="entry name" value="SurE"/>
</dbReference>
<evidence type="ECO:0000256" key="5">
    <source>
        <dbReference type="ARBA" id="ARBA00022801"/>
    </source>
</evidence>
<comment type="caution">
    <text evidence="8">The sequence shown here is derived from an EMBL/GenBank/DDBJ whole genome shotgun (WGS) entry which is preliminary data.</text>
</comment>
<evidence type="ECO:0000313" key="8">
    <source>
        <dbReference type="EMBL" id="MCC9641907.1"/>
    </source>
</evidence>
<comment type="catalytic activity">
    <reaction evidence="1">
        <text>a ribonucleoside 5'-phosphate + H2O = a ribonucleoside + phosphate</text>
        <dbReference type="Rhea" id="RHEA:12484"/>
        <dbReference type="ChEBI" id="CHEBI:15377"/>
        <dbReference type="ChEBI" id="CHEBI:18254"/>
        <dbReference type="ChEBI" id="CHEBI:43474"/>
        <dbReference type="ChEBI" id="CHEBI:58043"/>
        <dbReference type="EC" id="3.1.3.5"/>
    </reaction>
</comment>
<dbReference type="PANTHER" id="PTHR30457:SF0">
    <property type="entry name" value="PHOSPHATASE, PUTATIVE (AFU_ORTHOLOGUE AFUA_4G01070)-RELATED"/>
    <property type="match status" value="1"/>
</dbReference>
<name>A0ABS8NEE0_9BACT</name>
<comment type="similarity">
    <text evidence="2">Belongs to the SurE nucleotidase family.</text>
</comment>
<sequence length="287" mass="31346">MTVTRHSILLTNDDGIDAPGLRAMHASLLHWIQSLGREQHFRLVVVAPDRGRSECGHSVTTGRDLRVTQREPDWYAVDGTPVDCVRSAMTVLCPDAKLVFSGINAGANVGVDLLVSGTFAAAREASLHGLPSMAVSHYRRPEVPKTWDHTARWLAPVLDLFADEVIEGGKRQLTNDAWNATGVDANGPGPLWNVNLPAVDPATEMPTVAQCEVERLPMLRAGVFRDREGGDSESQSATEDSEGNSRIENVPLQIQSDFHGRPRNQGTDVERCFSGHLTISRLNPYPT</sequence>
<evidence type="ECO:0000256" key="1">
    <source>
        <dbReference type="ARBA" id="ARBA00000815"/>
    </source>
</evidence>
<dbReference type="Gene3D" id="3.40.1210.10">
    <property type="entry name" value="Survival protein SurE-like phosphatase/nucleotidase"/>
    <property type="match status" value="1"/>
</dbReference>
<dbReference type="GO" id="GO:0008254">
    <property type="term" value="F:3'-nucleotidase activity"/>
    <property type="evidence" value="ECO:0007669"/>
    <property type="project" value="UniProtKB-EC"/>
</dbReference>
<dbReference type="Proteomes" id="UP001430306">
    <property type="component" value="Unassembled WGS sequence"/>
</dbReference>
<organism evidence="8 9">
    <name type="scientific">Rhodopirellula halodulae</name>
    <dbReference type="NCBI Taxonomy" id="2894198"/>
    <lineage>
        <taxon>Bacteria</taxon>
        <taxon>Pseudomonadati</taxon>
        <taxon>Planctomycetota</taxon>
        <taxon>Planctomycetia</taxon>
        <taxon>Pirellulales</taxon>
        <taxon>Pirellulaceae</taxon>
        <taxon>Rhodopirellula</taxon>
    </lineage>
</organism>
<dbReference type="InterPro" id="IPR036523">
    <property type="entry name" value="SurE-like_sf"/>
</dbReference>
<dbReference type="EC" id="3.1.3.5" evidence="3"/>
<protein>
    <recommendedName>
        <fullName evidence="3">5'-nucleotidase</fullName>
        <ecNumber evidence="3">3.1.3.5</ecNumber>
    </recommendedName>
</protein>
<evidence type="ECO:0000256" key="2">
    <source>
        <dbReference type="ARBA" id="ARBA00011062"/>
    </source>
</evidence>
<dbReference type="Pfam" id="PF01975">
    <property type="entry name" value="SurE"/>
    <property type="match status" value="1"/>
</dbReference>
<feature type="domain" description="Survival protein SurE-like phosphatase/nucleotidase" evidence="7">
    <location>
        <begin position="8"/>
        <end position="206"/>
    </location>
</feature>
<dbReference type="EMBL" id="JAJKFW010000012">
    <property type="protein sequence ID" value="MCC9641907.1"/>
    <property type="molecule type" value="Genomic_DNA"/>
</dbReference>
<keyword evidence="5 8" id="KW-0378">Hydrolase</keyword>
<evidence type="ECO:0000256" key="6">
    <source>
        <dbReference type="SAM" id="MobiDB-lite"/>
    </source>
</evidence>
<evidence type="ECO:0000259" key="7">
    <source>
        <dbReference type="Pfam" id="PF01975"/>
    </source>
</evidence>
<evidence type="ECO:0000256" key="3">
    <source>
        <dbReference type="ARBA" id="ARBA00012643"/>
    </source>
</evidence>
<feature type="region of interest" description="Disordered" evidence="6">
    <location>
        <begin position="224"/>
        <end position="269"/>
    </location>
</feature>
<reference evidence="8" key="1">
    <citation type="submission" date="2021-11" db="EMBL/GenBank/DDBJ databases">
        <title>Genome sequence.</title>
        <authorList>
            <person name="Sun Q."/>
        </authorList>
    </citation>
    <scope>NUCLEOTIDE SEQUENCE</scope>
    <source>
        <strain evidence="8">JC740</strain>
    </source>
</reference>
<evidence type="ECO:0000313" key="9">
    <source>
        <dbReference type="Proteomes" id="UP001430306"/>
    </source>
</evidence>